<organism evidence="7 8">
    <name type="scientific">Alienimonas californiensis</name>
    <dbReference type="NCBI Taxonomy" id="2527989"/>
    <lineage>
        <taxon>Bacteria</taxon>
        <taxon>Pseudomonadati</taxon>
        <taxon>Planctomycetota</taxon>
        <taxon>Planctomycetia</taxon>
        <taxon>Planctomycetales</taxon>
        <taxon>Planctomycetaceae</taxon>
        <taxon>Alienimonas</taxon>
    </lineage>
</organism>
<dbReference type="EMBL" id="CP036265">
    <property type="protein sequence ID" value="QDT14245.1"/>
    <property type="molecule type" value="Genomic_DNA"/>
</dbReference>
<evidence type="ECO:0000256" key="1">
    <source>
        <dbReference type="ARBA" id="ARBA00022649"/>
    </source>
</evidence>
<keyword evidence="5" id="KW-0800">Toxin</keyword>
<accession>A0A517P4G7</accession>
<dbReference type="KEGG" id="acaf:CA12_03160"/>
<proteinExistence type="inferred from homology"/>
<dbReference type="HAMAP" id="MF_00265">
    <property type="entry name" value="VapC_Nob1"/>
    <property type="match status" value="1"/>
</dbReference>
<protein>
    <recommendedName>
        <fullName evidence="5">Ribonuclease VapC</fullName>
        <shortName evidence="5">RNase VapC</shortName>
        <ecNumber evidence="5">3.1.-.-</ecNumber>
    </recommendedName>
    <alternativeName>
        <fullName evidence="5">Toxin VapC</fullName>
    </alternativeName>
</protein>
<reference evidence="7 8" key="1">
    <citation type="submission" date="2019-02" db="EMBL/GenBank/DDBJ databases">
        <title>Deep-cultivation of Planctomycetes and their phenomic and genomic characterization uncovers novel biology.</title>
        <authorList>
            <person name="Wiegand S."/>
            <person name="Jogler M."/>
            <person name="Boedeker C."/>
            <person name="Pinto D."/>
            <person name="Vollmers J."/>
            <person name="Rivas-Marin E."/>
            <person name="Kohn T."/>
            <person name="Peeters S.H."/>
            <person name="Heuer A."/>
            <person name="Rast P."/>
            <person name="Oberbeckmann S."/>
            <person name="Bunk B."/>
            <person name="Jeske O."/>
            <person name="Meyerdierks A."/>
            <person name="Storesund J.E."/>
            <person name="Kallscheuer N."/>
            <person name="Luecker S."/>
            <person name="Lage O.M."/>
            <person name="Pohl T."/>
            <person name="Merkel B.J."/>
            <person name="Hornburger P."/>
            <person name="Mueller R.-W."/>
            <person name="Bruemmer F."/>
            <person name="Labrenz M."/>
            <person name="Spormann A.M."/>
            <person name="Op den Camp H."/>
            <person name="Overmann J."/>
            <person name="Amann R."/>
            <person name="Jetten M.S.M."/>
            <person name="Mascher T."/>
            <person name="Medema M.H."/>
            <person name="Devos D.P."/>
            <person name="Kaster A.-K."/>
            <person name="Ovreas L."/>
            <person name="Rohde M."/>
            <person name="Galperin M.Y."/>
            <person name="Jogler C."/>
        </authorList>
    </citation>
    <scope>NUCLEOTIDE SEQUENCE [LARGE SCALE GENOMIC DNA]</scope>
    <source>
        <strain evidence="7 8">CA12</strain>
    </source>
</reference>
<evidence type="ECO:0000256" key="5">
    <source>
        <dbReference type="HAMAP-Rule" id="MF_00265"/>
    </source>
</evidence>
<dbReference type="Pfam" id="PF01850">
    <property type="entry name" value="PIN"/>
    <property type="match status" value="1"/>
</dbReference>
<dbReference type="GO" id="GO:0000287">
    <property type="term" value="F:magnesium ion binding"/>
    <property type="evidence" value="ECO:0007669"/>
    <property type="project" value="UniProtKB-UniRule"/>
</dbReference>
<dbReference type="Gene3D" id="3.40.50.1010">
    <property type="entry name" value="5'-nuclease"/>
    <property type="match status" value="1"/>
</dbReference>
<dbReference type="InterPro" id="IPR022907">
    <property type="entry name" value="VapC_family"/>
</dbReference>
<evidence type="ECO:0000256" key="4">
    <source>
        <dbReference type="ARBA" id="ARBA00022801"/>
    </source>
</evidence>
<evidence type="ECO:0000256" key="3">
    <source>
        <dbReference type="ARBA" id="ARBA00022723"/>
    </source>
</evidence>
<dbReference type="GO" id="GO:0004519">
    <property type="term" value="F:endonuclease activity"/>
    <property type="evidence" value="ECO:0007669"/>
    <property type="project" value="UniProtKB-KW"/>
</dbReference>
<dbReference type="EC" id="3.1.-.-" evidence="5"/>
<evidence type="ECO:0000259" key="6">
    <source>
        <dbReference type="Pfam" id="PF01850"/>
    </source>
</evidence>
<evidence type="ECO:0000313" key="7">
    <source>
        <dbReference type="EMBL" id="QDT14245.1"/>
    </source>
</evidence>
<keyword evidence="2 5" id="KW-0540">Nuclease</keyword>
<feature type="binding site" evidence="5">
    <location>
        <position position="7"/>
    </location>
    <ligand>
        <name>Mg(2+)</name>
        <dbReference type="ChEBI" id="CHEBI:18420"/>
    </ligand>
</feature>
<feature type="domain" description="PIN" evidence="6">
    <location>
        <begin position="5"/>
        <end position="137"/>
    </location>
</feature>
<dbReference type="SUPFAM" id="SSF88723">
    <property type="entry name" value="PIN domain-like"/>
    <property type="match status" value="1"/>
</dbReference>
<keyword evidence="8" id="KW-1185">Reference proteome</keyword>
<evidence type="ECO:0000256" key="2">
    <source>
        <dbReference type="ARBA" id="ARBA00022722"/>
    </source>
</evidence>
<gene>
    <name evidence="5 7" type="primary">vapC</name>
    <name evidence="7" type="ORF">CA12_03160</name>
</gene>
<comment type="function">
    <text evidence="5">Toxic component of a toxin-antitoxin (TA) system. An RNase.</text>
</comment>
<comment type="cofactor">
    <cofactor evidence="5">
        <name>Mg(2+)</name>
        <dbReference type="ChEBI" id="CHEBI:18420"/>
    </cofactor>
</comment>
<keyword evidence="7" id="KW-0255">Endonuclease</keyword>
<keyword evidence="5" id="KW-0460">Magnesium</keyword>
<name>A0A517P4G7_9PLAN</name>
<dbReference type="InterPro" id="IPR029060">
    <property type="entry name" value="PIN-like_dom_sf"/>
</dbReference>
<keyword evidence="4 5" id="KW-0378">Hydrolase</keyword>
<dbReference type="AlphaFoldDB" id="A0A517P4G7"/>
<keyword evidence="1 5" id="KW-1277">Toxin-antitoxin system</keyword>
<feature type="binding site" evidence="5">
    <location>
        <position position="109"/>
    </location>
    <ligand>
        <name>Mg(2+)</name>
        <dbReference type="ChEBI" id="CHEBI:18420"/>
    </ligand>
</feature>
<evidence type="ECO:0000313" key="8">
    <source>
        <dbReference type="Proteomes" id="UP000318741"/>
    </source>
</evidence>
<dbReference type="RefSeq" id="WP_165700493.1">
    <property type="nucleotide sequence ID" value="NZ_CP036265.1"/>
</dbReference>
<dbReference type="GO" id="GO:0090729">
    <property type="term" value="F:toxin activity"/>
    <property type="evidence" value="ECO:0007669"/>
    <property type="project" value="UniProtKB-KW"/>
</dbReference>
<dbReference type="Proteomes" id="UP000318741">
    <property type="component" value="Chromosome"/>
</dbReference>
<sequence length="153" mass="16835">MTLVLADTNVLVRLANPTHEHHGSAKEALSALAKSSAVVCLVPQTCYEYYAVVTRPSENNDLGMTPAAASEAVDRMIRRFRFLRDERGVFDAWAELVEAHAVRGKASHDARMAAAAVRHGVAHVLTFNGSDFERYDKLAVLHPDDAPAFARRH</sequence>
<dbReference type="GO" id="GO:0004540">
    <property type="term" value="F:RNA nuclease activity"/>
    <property type="evidence" value="ECO:0007669"/>
    <property type="project" value="InterPro"/>
</dbReference>
<comment type="similarity">
    <text evidence="5">Belongs to the PINc/VapC protein family.</text>
</comment>
<dbReference type="GO" id="GO:0016787">
    <property type="term" value="F:hydrolase activity"/>
    <property type="evidence" value="ECO:0007669"/>
    <property type="project" value="UniProtKB-KW"/>
</dbReference>
<dbReference type="InterPro" id="IPR002716">
    <property type="entry name" value="PIN_dom"/>
</dbReference>
<keyword evidence="3 5" id="KW-0479">Metal-binding</keyword>